<dbReference type="SMART" id="SM00829">
    <property type="entry name" value="PKS_ER"/>
    <property type="match status" value="1"/>
</dbReference>
<protein>
    <submittedName>
        <fullName evidence="6">Zinc-binding dehydrogenase</fullName>
    </submittedName>
</protein>
<evidence type="ECO:0000256" key="2">
    <source>
        <dbReference type="ARBA" id="ARBA00022723"/>
    </source>
</evidence>
<sequence length="314" mass="32528">MIADLEVPDIAEDEVLLASRRVGICHSDIELLAGRYIIPFDFPVIPGHEWSAEVVRTGRSVKSLGVGARVVGECVIGADHFGFSISGAAAEFFVAKQNWLHELPDNLSWTQGALVEPFSCGYYATLRADDLDASDTVLVLGAGPIGLGIVAAAVGKGARVLVAEPSEARAQLARTLGADTALDPTGLGFLDEVAALTGGAGASVVFEASGRPEAMAVALEAAAFRARLVYVGIDVGSSAPAKLGLFQSKELQARGIIGSPGVWPRTLRFLARGGIDLSPLVTSAYPLAKADDAVAAVLGDRSQVKVHLTSSATL</sequence>
<keyword evidence="4" id="KW-0560">Oxidoreductase</keyword>
<dbReference type="InterPro" id="IPR050129">
    <property type="entry name" value="Zn_alcohol_dh"/>
</dbReference>
<dbReference type="RefSeq" id="WP_020515777.1">
    <property type="nucleotide sequence ID" value="NZ_JBIAZU010000003.1"/>
</dbReference>
<keyword evidence="7" id="KW-1185">Reference proteome</keyword>
<evidence type="ECO:0000313" key="7">
    <source>
        <dbReference type="Proteomes" id="UP001602245"/>
    </source>
</evidence>
<evidence type="ECO:0000259" key="5">
    <source>
        <dbReference type="SMART" id="SM00829"/>
    </source>
</evidence>
<accession>A0ABW6WCJ6</accession>
<dbReference type="InterPro" id="IPR013149">
    <property type="entry name" value="ADH-like_C"/>
</dbReference>
<keyword evidence="2" id="KW-0479">Metal-binding</keyword>
<dbReference type="Gene3D" id="3.40.50.720">
    <property type="entry name" value="NAD(P)-binding Rossmann-like Domain"/>
    <property type="match status" value="1"/>
</dbReference>
<dbReference type="InterPro" id="IPR011032">
    <property type="entry name" value="GroES-like_sf"/>
</dbReference>
<comment type="cofactor">
    <cofactor evidence="1">
        <name>Zn(2+)</name>
        <dbReference type="ChEBI" id="CHEBI:29105"/>
    </cofactor>
</comment>
<proteinExistence type="predicted"/>
<gene>
    <name evidence="6" type="ORF">ACFY35_16370</name>
</gene>
<dbReference type="Gene3D" id="3.90.180.10">
    <property type="entry name" value="Medium-chain alcohol dehydrogenases, catalytic domain"/>
    <property type="match status" value="2"/>
</dbReference>
<keyword evidence="3" id="KW-0862">Zinc</keyword>
<dbReference type="PANTHER" id="PTHR43401">
    <property type="entry name" value="L-THREONINE 3-DEHYDROGENASE"/>
    <property type="match status" value="1"/>
</dbReference>
<dbReference type="Pfam" id="PF00107">
    <property type="entry name" value="ADH_zinc_N"/>
    <property type="match status" value="1"/>
</dbReference>
<dbReference type="SUPFAM" id="SSF50129">
    <property type="entry name" value="GroES-like"/>
    <property type="match status" value="1"/>
</dbReference>
<evidence type="ECO:0000256" key="3">
    <source>
        <dbReference type="ARBA" id="ARBA00022833"/>
    </source>
</evidence>
<dbReference type="Proteomes" id="UP001602245">
    <property type="component" value="Unassembled WGS sequence"/>
</dbReference>
<evidence type="ECO:0000313" key="6">
    <source>
        <dbReference type="EMBL" id="MFF5291019.1"/>
    </source>
</evidence>
<evidence type="ECO:0000256" key="1">
    <source>
        <dbReference type="ARBA" id="ARBA00001947"/>
    </source>
</evidence>
<dbReference type="InterPro" id="IPR020843">
    <property type="entry name" value="ER"/>
</dbReference>
<organism evidence="6 7">
    <name type="scientific">Paractinoplanes globisporus</name>
    <dbReference type="NCBI Taxonomy" id="113565"/>
    <lineage>
        <taxon>Bacteria</taxon>
        <taxon>Bacillati</taxon>
        <taxon>Actinomycetota</taxon>
        <taxon>Actinomycetes</taxon>
        <taxon>Micromonosporales</taxon>
        <taxon>Micromonosporaceae</taxon>
        <taxon>Paractinoplanes</taxon>
    </lineage>
</organism>
<dbReference type="PANTHER" id="PTHR43401:SF2">
    <property type="entry name" value="L-THREONINE 3-DEHYDROGENASE"/>
    <property type="match status" value="1"/>
</dbReference>
<feature type="domain" description="Enoyl reductase (ER)" evidence="5">
    <location>
        <begin position="1"/>
        <end position="308"/>
    </location>
</feature>
<evidence type="ECO:0000256" key="4">
    <source>
        <dbReference type="ARBA" id="ARBA00023002"/>
    </source>
</evidence>
<dbReference type="Pfam" id="PF08240">
    <property type="entry name" value="ADH_N"/>
    <property type="match status" value="1"/>
</dbReference>
<dbReference type="EMBL" id="JBIAZU010000003">
    <property type="protein sequence ID" value="MFF5291019.1"/>
    <property type="molecule type" value="Genomic_DNA"/>
</dbReference>
<comment type="caution">
    <text evidence="6">The sequence shown here is derived from an EMBL/GenBank/DDBJ whole genome shotgun (WGS) entry which is preliminary data.</text>
</comment>
<dbReference type="InterPro" id="IPR036291">
    <property type="entry name" value="NAD(P)-bd_dom_sf"/>
</dbReference>
<dbReference type="SUPFAM" id="SSF51735">
    <property type="entry name" value="NAD(P)-binding Rossmann-fold domains"/>
    <property type="match status" value="1"/>
</dbReference>
<name>A0ABW6WCJ6_9ACTN</name>
<dbReference type="InterPro" id="IPR013154">
    <property type="entry name" value="ADH-like_N"/>
</dbReference>
<reference evidence="6 7" key="1">
    <citation type="submission" date="2024-10" db="EMBL/GenBank/DDBJ databases">
        <title>The Natural Products Discovery Center: Release of the First 8490 Sequenced Strains for Exploring Actinobacteria Biosynthetic Diversity.</title>
        <authorList>
            <person name="Kalkreuter E."/>
            <person name="Kautsar S.A."/>
            <person name="Yang D."/>
            <person name="Bader C.D."/>
            <person name="Teijaro C.N."/>
            <person name="Fluegel L."/>
            <person name="Davis C.M."/>
            <person name="Simpson J.R."/>
            <person name="Lauterbach L."/>
            <person name="Steele A.D."/>
            <person name="Gui C."/>
            <person name="Meng S."/>
            <person name="Li G."/>
            <person name="Viehrig K."/>
            <person name="Ye F."/>
            <person name="Su P."/>
            <person name="Kiefer A.F."/>
            <person name="Nichols A."/>
            <person name="Cepeda A.J."/>
            <person name="Yan W."/>
            <person name="Fan B."/>
            <person name="Jiang Y."/>
            <person name="Adhikari A."/>
            <person name="Zheng C.-J."/>
            <person name="Schuster L."/>
            <person name="Cowan T.M."/>
            <person name="Smanski M.J."/>
            <person name="Chevrette M.G."/>
            <person name="De Carvalho L.P.S."/>
            <person name="Shen B."/>
        </authorList>
    </citation>
    <scope>NUCLEOTIDE SEQUENCE [LARGE SCALE GENOMIC DNA]</scope>
    <source>
        <strain evidence="6 7">NPDC000087</strain>
    </source>
</reference>